<dbReference type="InterPro" id="IPR051604">
    <property type="entry name" value="Ergot_Alk_Oxidoreductase"/>
</dbReference>
<dbReference type="Gene3D" id="3.90.25.10">
    <property type="entry name" value="UDP-galactose 4-epimerase, domain 1"/>
    <property type="match status" value="1"/>
</dbReference>
<keyword evidence="3" id="KW-1185">Reference proteome</keyword>
<dbReference type="PANTHER" id="PTHR43162">
    <property type="match status" value="1"/>
</dbReference>
<protein>
    <submittedName>
        <fullName evidence="2">Nucleoside-diphosphate sugar epimerase</fullName>
    </submittedName>
</protein>
<evidence type="ECO:0000313" key="3">
    <source>
        <dbReference type="Proteomes" id="UP000191933"/>
    </source>
</evidence>
<dbReference type="EMBL" id="FBVY01000027">
    <property type="protein sequence ID" value="CUW95174.1"/>
    <property type="molecule type" value="Genomic_DNA"/>
</dbReference>
<dbReference type="SUPFAM" id="SSF51735">
    <property type="entry name" value="NAD(P)-binding Rossmann-fold domains"/>
    <property type="match status" value="1"/>
</dbReference>
<dbReference type="InterPro" id="IPR008030">
    <property type="entry name" value="NmrA-like"/>
</dbReference>
<evidence type="ECO:0000259" key="1">
    <source>
        <dbReference type="Pfam" id="PF05368"/>
    </source>
</evidence>
<dbReference type="Pfam" id="PF05368">
    <property type="entry name" value="NmrA"/>
    <property type="match status" value="1"/>
</dbReference>
<dbReference type="RefSeq" id="WP_072493146.1">
    <property type="nucleotide sequence ID" value="NZ_LT009719.1"/>
</dbReference>
<proteinExistence type="predicted"/>
<dbReference type="InterPro" id="IPR036291">
    <property type="entry name" value="NAD(P)-bd_dom_sf"/>
</dbReference>
<evidence type="ECO:0000313" key="2">
    <source>
        <dbReference type="EMBL" id="CUW95174.1"/>
    </source>
</evidence>
<comment type="caution">
    <text evidence="2">The sequence shown here is derived from an EMBL/GenBank/DDBJ whole genome shotgun (WGS) entry which is preliminary data.</text>
</comment>
<gene>
    <name evidence="2" type="ORF">AGR2A_Lc150017</name>
</gene>
<dbReference type="AlphaFoldDB" id="A0A9W5F1D5"/>
<name>A0A9W5F1D5_9HYPH</name>
<dbReference type="Proteomes" id="UP000191933">
    <property type="component" value="Unassembled WGS sequence"/>
</dbReference>
<organism evidence="2 3">
    <name type="scientific">Agrobacterium genomosp. 2 str. CFBP 5494</name>
    <dbReference type="NCBI Taxonomy" id="1183436"/>
    <lineage>
        <taxon>Bacteria</taxon>
        <taxon>Pseudomonadati</taxon>
        <taxon>Pseudomonadota</taxon>
        <taxon>Alphaproteobacteria</taxon>
        <taxon>Hyphomicrobiales</taxon>
        <taxon>Rhizobiaceae</taxon>
        <taxon>Rhizobium/Agrobacterium group</taxon>
        <taxon>Agrobacterium</taxon>
        <taxon>Agrobacterium tumefaciens complex</taxon>
    </lineage>
</organism>
<accession>A0A9W5F1D5</accession>
<dbReference type="PANTHER" id="PTHR43162:SF1">
    <property type="entry name" value="PRESTALK A DIFFERENTIATION PROTEIN A"/>
    <property type="match status" value="1"/>
</dbReference>
<reference evidence="2 3" key="1">
    <citation type="submission" date="2016-01" db="EMBL/GenBank/DDBJ databases">
        <authorList>
            <person name="Regsiter A."/>
            <person name="william w."/>
        </authorList>
    </citation>
    <scope>NUCLEOTIDE SEQUENCE [LARGE SCALE GENOMIC DNA]</scope>
    <source>
        <strain evidence="2 3">CFBP 5494</strain>
    </source>
</reference>
<dbReference type="Gene3D" id="3.40.50.720">
    <property type="entry name" value="NAD(P)-binding Rossmann-like Domain"/>
    <property type="match status" value="1"/>
</dbReference>
<feature type="domain" description="NmrA-like" evidence="1">
    <location>
        <begin position="4"/>
        <end position="225"/>
    </location>
</feature>
<sequence>MAAIILVTGATGKLGQRVVSRLLQRQAEVRVLTRRREDALKLWGDRVEIAEGNFSDRASLKAAAQGTDRVFLLSPIGETLAADQKTVIDAALSAGISRIVKISGSDWTIGNAARSISGAAHGEVEQYLAASGIAHTVLRPNAWMQVALEPAVAALRKGEDVPARFGDAAVSFIDADDIADVAVQALTSSAPLVGPLVLTGREALTALEIARIAARILHRPVGVSHHAAPVFPPHIGVFEQTAIGEFGELIREGFAASITDAIYHITGRQPRSVEDYLRARLATAPQGDRSEGEKTWR</sequence>